<keyword evidence="1" id="KW-0812">Transmembrane</keyword>
<dbReference type="AlphaFoldDB" id="Q0W4E2"/>
<sequence length="327" mass="34920">MKKTTLILTLAAIVIVVLLVGRFYFSEADFSLSNPAWNGMAGISGDVNSMYSFSALPEADANGTLLIVGPTQNYTEQEAGLVQAYMDRGGRTIVMDDYGTANSLLELLGSPVTLYQQPLCQDGSFYRTPAFPIIDGIGNSGVLSGTGPLYFNHPVPLNVTGPGVVLASTSSLAWIDSNDNARIDEGEQFGTYPVAASVSYGKGELVVIGDPDLLINSMVELGNNSAFIGNVVSKGPVYVDASHGHGAPPLAVVYHLLKTDIVTQVLLVLLTVLAGYGVYRRADILGRFAPSKPETGGRPDVRDDIISYMMVKLPLTEREAKELKKKL</sequence>
<dbReference type="RefSeq" id="WP_012035805.1">
    <property type="nucleotide sequence ID" value="NC_009464.1"/>
</dbReference>
<dbReference type="InterPro" id="IPR025646">
    <property type="entry name" value="DUF4350"/>
</dbReference>
<name>Q0W4E2_METAR</name>
<evidence type="ECO:0000313" key="4">
    <source>
        <dbReference type="Proteomes" id="UP000000663"/>
    </source>
</evidence>
<dbReference type="KEGG" id="rci:RCIX1485"/>
<evidence type="ECO:0000256" key="1">
    <source>
        <dbReference type="SAM" id="Phobius"/>
    </source>
</evidence>
<evidence type="ECO:0000313" key="3">
    <source>
        <dbReference type="EMBL" id="CAJ36751.1"/>
    </source>
</evidence>
<protein>
    <recommendedName>
        <fullName evidence="2">DUF4350 domain-containing protein</fullName>
    </recommendedName>
</protein>
<dbReference type="OrthoDB" id="372296at2157"/>
<feature type="transmembrane region" description="Helical" evidence="1">
    <location>
        <begin position="261"/>
        <end position="279"/>
    </location>
</feature>
<dbReference type="PATRIC" id="fig|351160.9.peg.1524"/>
<feature type="domain" description="DUF4350" evidence="2">
    <location>
        <begin position="51"/>
        <end position="229"/>
    </location>
</feature>
<dbReference type="GeneID" id="5143951"/>
<evidence type="ECO:0000259" key="2">
    <source>
        <dbReference type="Pfam" id="PF14258"/>
    </source>
</evidence>
<gene>
    <name evidence="3" type="ORF">RCIX1485</name>
</gene>
<proteinExistence type="predicted"/>
<keyword evidence="1" id="KW-1133">Transmembrane helix</keyword>
<feature type="transmembrane region" description="Helical" evidence="1">
    <location>
        <begin position="7"/>
        <end position="25"/>
    </location>
</feature>
<dbReference type="STRING" id="351160.RCIX1485"/>
<dbReference type="Pfam" id="PF14258">
    <property type="entry name" value="DUF4350"/>
    <property type="match status" value="1"/>
</dbReference>
<accession>Q0W4E2</accession>
<keyword evidence="1" id="KW-0472">Membrane</keyword>
<dbReference type="Proteomes" id="UP000000663">
    <property type="component" value="Chromosome"/>
</dbReference>
<keyword evidence="4" id="KW-1185">Reference proteome</keyword>
<dbReference type="eggNOG" id="arCOG01314">
    <property type="taxonomic scope" value="Archaea"/>
</dbReference>
<reference evidence="3 4" key="1">
    <citation type="journal article" date="2006" name="Science">
        <title>Genome of rice cluster I archaea -- the key methane producers in the rice rhizosphere.</title>
        <authorList>
            <person name="Erkel C."/>
            <person name="Kube M."/>
            <person name="Reinhardt R."/>
            <person name="Liesack W."/>
        </authorList>
    </citation>
    <scope>NUCLEOTIDE SEQUENCE [LARGE SCALE GENOMIC DNA]</scope>
    <source>
        <strain evidence="4">DSM 22066 / NBRC 105507 / MRE50</strain>
    </source>
</reference>
<dbReference type="EMBL" id="AM114193">
    <property type="protein sequence ID" value="CAJ36751.1"/>
    <property type="molecule type" value="Genomic_DNA"/>
</dbReference>
<organism evidence="3 4">
    <name type="scientific">Methanocella arvoryzae (strain DSM 22066 / NBRC 105507 / MRE50)</name>
    <dbReference type="NCBI Taxonomy" id="351160"/>
    <lineage>
        <taxon>Archaea</taxon>
        <taxon>Methanobacteriati</taxon>
        <taxon>Methanobacteriota</taxon>
        <taxon>Stenosarchaea group</taxon>
        <taxon>Methanomicrobia</taxon>
        <taxon>Methanocellales</taxon>
        <taxon>Methanocellaceae</taxon>
        <taxon>Methanocella</taxon>
    </lineage>
</organism>